<dbReference type="Proteomes" id="UP000186309">
    <property type="component" value="Chromosome"/>
</dbReference>
<dbReference type="AlphaFoldDB" id="A0A1U7CJY9"/>
<sequence>MSEPDSLSTVYASDENVAVRSSGDFPVLAPDWQKAAYGVDGAFAPGAPWTLTSATVDFEAAGVRSGHVVSLRKPASAFKGAGELLAVESASGAALSLRRIGAKAGAGAPPAPASGLTGVEFLIATLDPQIEEASFDLNRRFNIDPNIAGRTPADLYDLRDLRQACVLSVLVRRYAAETRGDQGDFALKLQQVQSELSETLARLELRWGASGSDGQSTSFFSTRIVR</sequence>
<gene>
    <name evidence="1" type="ORF">BSF38_00642</name>
</gene>
<evidence type="ECO:0000313" key="2">
    <source>
        <dbReference type="Proteomes" id="UP000186309"/>
    </source>
</evidence>
<proteinExistence type="predicted"/>
<dbReference type="EMBL" id="CP019082">
    <property type="protein sequence ID" value="APW59227.1"/>
    <property type="molecule type" value="Genomic_DNA"/>
</dbReference>
<organism evidence="1 2">
    <name type="scientific">Paludisphaera borealis</name>
    <dbReference type="NCBI Taxonomy" id="1387353"/>
    <lineage>
        <taxon>Bacteria</taxon>
        <taxon>Pseudomonadati</taxon>
        <taxon>Planctomycetota</taxon>
        <taxon>Planctomycetia</taxon>
        <taxon>Isosphaerales</taxon>
        <taxon>Isosphaeraceae</taxon>
        <taxon>Paludisphaera</taxon>
    </lineage>
</organism>
<dbReference type="OrthoDB" id="266381at2"/>
<reference evidence="2" key="1">
    <citation type="submission" date="2016-12" db="EMBL/GenBank/DDBJ databases">
        <title>Comparative genomics of four Isosphaeraceae planctomycetes: a common pool of plasmids and glycoside hydrolase genes.</title>
        <authorList>
            <person name="Ivanova A."/>
        </authorList>
    </citation>
    <scope>NUCLEOTIDE SEQUENCE [LARGE SCALE GENOMIC DNA]</scope>
    <source>
        <strain evidence="2">PX4</strain>
    </source>
</reference>
<dbReference type="KEGG" id="pbor:BSF38_00642"/>
<evidence type="ECO:0000313" key="1">
    <source>
        <dbReference type="EMBL" id="APW59227.1"/>
    </source>
</evidence>
<name>A0A1U7CJY9_9BACT</name>
<accession>A0A1U7CJY9</accession>
<dbReference type="STRING" id="1387353.BSF38_00642"/>
<dbReference type="RefSeq" id="WP_076343434.1">
    <property type="nucleotide sequence ID" value="NZ_CP019082.1"/>
</dbReference>
<protein>
    <submittedName>
        <fullName evidence="1">Uncharacterized protein</fullName>
    </submittedName>
</protein>
<keyword evidence="2" id="KW-1185">Reference proteome</keyword>